<dbReference type="EMBL" id="CP092109">
    <property type="protein sequence ID" value="UWZ80314.1"/>
    <property type="molecule type" value="Genomic_DNA"/>
</dbReference>
<name>A0ABY5ZRK4_9BACT</name>
<evidence type="ECO:0000313" key="3">
    <source>
        <dbReference type="Proteomes" id="UP001060414"/>
    </source>
</evidence>
<proteinExistence type="predicted"/>
<evidence type="ECO:0008006" key="4">
    <source>
        <dbReference type="Google" id="ProtNLM"/>
    </source>
</evidence>
<sequence>MKVLRILMLTLAATLLALGLWGCGSSGSGTPAVVDRDGDGIPNVDDAFPDDPLRFAAFESDTDTDPFSVVVAVAENGNSVLGGQSDLVGNTLLAQRLTFDPVTEIVTQATLNPIGGVAANQNRAYSAVYGVNADGLAVGESSLLDSDVLNFVPVFWAADSVDATRLPLTQTEGEIIPPAEEGGEPEIIETVTTFTNGSAYGVNTAGQIVGEIMTDNGLMAVLWQPDAEAVSGYAEPVTLSSLMENGSATAHYINADGLVVGEAMTSDGMRAALWTVSAAGSQQGDAIDLGTLSINHVASSAYGVDSLGRIVGESVTGTGIVHAALWRAHSEDAEDLGENSSAMAISAANNRIVGSAMVDGEMRAAVWDTRSTVLSNSDAVLTEGPTFTPLAGNSRAYAQSQGEVGAVGGLYVDHAFIAVPIMPQ</sequence>
<feature type="chain" id="PRO_5046054364" description="Extracellular repeat, HAF family" evidence="1">
    <location>
        <begin position="23"/>
        <end position="424"/>
    </location>
</feature>
<keyword evidence="3" id="KW-1185">Reference proteome</keyword>
<dbReference type="RefSeq" id="WP_260748671.1">
    <property type="nucleotide sequence ID" value="NZ_CP092109.1"/>
</dbReference>
<reference evidence="2" key="1">
    <citation type="journal article" date="2022" name="Environ. Microbiol.">
        <title>Geoalkalibacter halelectricus SAP #1 sp. nov. possessing extracellular electron transfer and mineral#reducing capabilities from a haloalkaline environment.</title>
        <authorList>
            <person name="Yadav S."/>
            <person name="Singh R."/>
            <person name="Sundharam S.S."/>
            <person name="Chaudhary S."/>
            <person name="Krishnamurthi S."/>
            <person name="Patil S.A."/>
        </authorList>
    </citation>
    <scope>NUCLEOTIDE SEQUENCE</scope>
    <source>
        <strain evidence="2">SAP-1</strain>
    </source>
</reference>
<feature type="signal peptide" evidence="1">
    <location>
        <begin position="1"/>
        <end position="22"/>
    </location>
</feature>
<gene>
    <name evidence="2" type="ORF">L9S41_02665</name>
</gene>
<accession>A0ABY5ZRK4</accession>
<evidence type="ECO:0000313" key="2">
    <source>
        <dbReference type="EMBL" id="UWZ80314.1"/>
    </source>
</evidence>
<keyword evidence="1" id="KW-0732">Signal</keyword>
<protein>
    <recommendedName>
        <fullName evidence="4">Extracellular repeat, HAF family</fullName>
    </recommendedName>
</protein>
<dbReference type="Proteomes" id="UP001060414">
    <property type="component" value="Chromosome"/>
</dbReference>
<evidence type="ECO:0000256" key="1">
    <source>
        <dbReference type="SAM" id="SignalP"/>
    </source>
</evidence>
<organism evidence="2 3">
    <name type="scientific">Geoalkalibacter halelectricus</name>
    <dbReference type="NCBI Taxonomy" id="2847045"/>
    <lineage>
        <taxon>Bacteria</taxon>
        <taxon>Pseudomonadati</taxon>
        <taxon>Thermodesulfobacteriota</taxon>
        <taxon>Desulfuromonadia</taxon>
        <taxon>Desulfuromonadales</taxon>
        <taxon>Geoalkalibacteraceae</taxon>
        <taxon>Geoalkalibacter</taxon>
    </lineage>
</organism>